<feature type="transmembrane region" description="Helical" evidence="5">
    <location>
        <begin position="12"/>
        <end position="35"/>
    </location>
</feature>
<dbReference type="InterPro" id="IPR051788">
    <property type="entry name" value="MFS_Transporter"/>
</dbReference>
<feature type="transmembrane region" description="Helical" evidence="5">
    <location>
        <begin position="90"/>
        <end position="115"/>
    </location>
</feature>
<dbReference type="PANTHER" id="PTHR23514">
    <property type="entry name" value="BYPASS OF STOP CODON PROTEIN 6"/>
    <property type="match status" value="1"/>
</dbReference>
<comment type="subcellular location">
    <subcellularLocation>
        <location evidence="1">Membrane</location>
        <topology evidence="1">Multi-pass membrane protein</topology>
    </subcellularLocation>
</comment>
<feature type="transmembrane region" description="Helical" evidence="5">
    <location>
        <begin position="360"/>
        <end position="378"/>
    </location>
</feature>
<dbReference type="Gene3D" id="1.20.1250.20">
    <property type="entry name" value="MFS general substrate transporter like domains"/>
    <property type="match status" value="2"/>
</dbReference>
<evidence type="ECO:0000256" key="2">
    <source>
        <dbReference type="ARBA" id="ARBA00022692"/>
    </source>
</evidence>
<dbReference type="Proteomes" id="UP001233264">
    <property type="component" value="Plasmid pSkuCCBAU71714a"/>
</dbReference>
<keyword evidence="4 5" id="KW-0472">Membrane</keyword>
<evidence type="ECO:0000256" key="3">
    <source>
        <dbReference type="ARBA" id="ARBA00022989"/>
    </source>
</evidence>
<geneLocation type="plasmid" evidence="6 7">
    <name>pSkuCCBAU71714a</name>
</geneLocation>
<dbReference type="EMBL" id="CP120366">
    <property type="protein sequence ID" value="WHS95847.1"/>
    <property type="molecule type" value="Genomic_DNA"/>
</dbReference>
<keyword evidence="6" id="KW-0614">Plasmid</keyword>
<feature type="transmembrane region" description="Helical" evidence="5">
    <location>
        <begin position="297"/>
        <end position="315"/>
    </location>
</feature>
<evidence type="ECO:0000313" key="6">
    <source>
        <dbReference type="EMBL" id="WHS95847.1"/>
    </source>
</evidence>
<protein>
    <submittedName>
        <fullName evidence="6">MFS transporter</fullName>
    </submittedName>
</protein>
<reference evidence="6 7" key="1">
    <citation type="submission" date="2023-03" db="EMBL/GenBank/DDBJ databases">
        <authorList>
            <person name="Menendez E."/>
            <person name="Kaur S."/>
            <person name="Flores-Felix J.D."/>
            <person name="diCenzo G.C."/>
            <person name="Peix A."/>
            <person name="Velazquez E."/>
        </authorList>
    </citation>
    <scope>NUCLEOTIDE SEQUENCE [LARGE SCALE GENOMIC DNA]</scope>
    <source>
        <strain evidence="6 7">CCBAU 71714</strain>
        <plasmid evidence="6 7">pSkuCCBAU71714a</plasmid>
    </source>
</reference>
<feature type="transmembrane region" description="Helical" evidence="5">
    <location>
        <begin position="164"/>
        <end position="182"/>
    </location>
</feature>
<sequence>MGGVHTNPGKKLTITAVAFQFFINGLVLAAWATSIPHVKNAYSFNDAELGVVLLIMAAGALLFMSLAGYFSHVFGSRRMSIQSALLFPSALVLIFAAPNCMTFLCSIVLFGAANGAMDVLMNHQAKALEENGFPRIMAFLHGCSSTGILAGIMTFGVIGDGHYVARSVTLLTGILIVARWLFPHLLDDVRSGEHRLAIGELRNCKLLMFGILSFLTMVTDGAIAEWSKLYLIRVEQVTDQVGSLGYVAFTLLMIAGRISGDRVKDAIGCRALIAISGSLASAGMTTALFMPSFAGKLAGFALLGLGMANLVPIIFSEAASMNTVSKTVGLTFVSVCGYSGFLVGPPIIGRIAEAVGLGRALLFIIAVGVIVACASVFFDRHRSGQPEP</sequence>
<dbReference type="RefSeq" id="WP_234706381.1">
    <property type="nucleotide sequence ID" value="NZ_CP120366.1"/>
</dbReference>
<evidence type="ECO:0000256" key="4">
    <source>
        <dbReference type="ARBA" id="ARBA00023136"/>
    </source>
</evidence>
<evidence type="ECO:0000256" key="1">
    <source>
        <dbReference type="ARBA" id="ARBA00004141"/>
    </source>
</evidence>
<dbReference type="Pfam" id="PF07690">
    <property type="entry name" value="MFS_1"/>
    <property type="match status" value="1"/>
</dbReference>
<accession>A0ABY8TDG2</accession>
<dbReference type="PANTHER" id="PTHR23514:SF13">
    <property type="entry name" value="INNER MEMBRANE PROTEIN YBJJ"/>
    <property type="match status" value="1"/>
</dbReference>
<evidence type="ECO:0000256" key="5">
    <source>
        <dbReference type="SAM" id="Phobius"/>
    </source>
</evidence>
<dbReference type="InterPro" id="IPR036259">
    <property type="entry name" value="MFS_trans_sf"/>
</dbReference>
<name>A0ABY8TDG2_9HYPH</name>
<dbReference type="SUPFAM" id="SSF103473">
    <property type="entry name" value="MFS general substrate transporter"/>
    <property type="match status" value="1"/>
</dbReference>
<feature type="transmembrane region" description="Helical" evidence="5">
    <location>
        <begin position="327"/>
        <end position="348"/>
    </location>
</feature>
<evidence type="ECO:0000313" key="7">
    <source>
        <dbReference type="Proteomes" id="UP001233264"/>
    </source>
</evidence>
<keyword evidence="3 5" id="KW-1133">Transmembrane helix</keyword>
<dbReference type="CDD" id="cd17393">
    <property type="entry name" value="MFS_MosC_like"/>
    <property type="match status" value="1"/>
</dbReference>
<gene>
    <name evidence="6" type="ORF">PZL22_006013</name>
</gene>
<feature type="transmembrane region" description="Helical" evidence="5">
    <location>
        <begin position="47"/>
        <end position="70"/>
    </location>
</feature>
<organism evidence="6 7">
    <name type="scientific">Sinorhizobium kummerowiae</name>
    <dbReference type="NCBI Taxonomy" id="158892"/>
    <lineage>
        <taxon>Bacteria</taxon>
        <taxon>Pseudomonadati</taxon>
        <taxon>Pseudomonadota</taxon>
        <taxon>Alphaproteobacteria</taxon>
        <taxon>Hyphomicrobiales</taxon>
        <taxon>Rhizobiaceae</taxon>
        <taxon>Sinorhizobium/Ensifer group</taxon>
        <taxon>Sinorhizobium</taxon>
    </lineage>
</organism>
<feature type="transmembrane region" description="Helical" evidence="5">
    <location>
        <begin position="243"/>
        <end position="260"/>
    </location>
</feature>
<keyword evidence="2 5" id="KW-0812">Transmembrane</keyword>
<feature type="transmembrane region" description="Helical" evidence="5">
    <location>
        <begin position="136"/>
        <end position="158"/>
    </location>
</feature>
<keyword evidence="7" id="KW-1185">Reference proteome</keyword>
<feature type="transmembrane region" description="Helical" evidence="5">
    <location>
        <begin position="272"/>
        <end position="291"/>
    </location>
</feature>
<proteinExistence type="predicted"/>
<dbReference type="InterPro" id="IPR011701">
    <property type="entry name" value="MFS"/>
</dbReference>